<organism evidence="2 3">
    <name type="scientific">Flavobacterium fluviale</name>
    <dbReference type="NCBI Taxonomy" id="2249356"/>
    <lineage>
        <taxon>Bacteria</taxon>
        <taxon>Pseudomonadati</taxon>
        <taxon>Bacteroidota</taxon>
        <taxon>Flavobacteriia</taxon>
        <taxon>Flavobacteriales</taxon>
        <taxon>Flavobacteriaceae</taxon>
        <taxon>Flavobacterium</taxon>
    </lineage>
</organism>
<accession>A0A344LVY7</accession>
<dbReference type="Proteomes" id="UP000251561">
    <property type="component" value="Chromosome"/>
</dbReference>
<gene>
    <name evidence="2" type="ORF">HYN86_16360</name>
</gene>
<name>A0A344LVY7_9FLAO</name>
<sequence length="81" mass="9510">MSTDEKENYGQKDQYFQNDSQQYEDPDIDSPPVDHSITENAEPDFNNDLVTNEDDLEEEDDDLDDDDDDEEDLEDEDEDEN</sequence>
<keyword evidence="3" id="KW-1185">Reference proteome</keyword>
<dbReference type="OrthoDB" id="1377265at2"/>
<feature type="compositionally biased region" description="Acidic residues" evidence="1">
    <location>
        <begin position="51"/>
        <end position="81"/>
    </location>
</feature>
<proteinExistence type="predicted"/>
<evidence type="ECO:0000313" key="3">
    <source>
        <dbReference type="Proteomes" id="UP000251561"/>
    </source>
</evidence>
<dbReference type="KEGG" id="ffl:HYN86_16360"/>
<evidence type="ECO:0000313" key="2">
    <source>
        <dbReference type="EMBL" id="AXB58079.1"/>
    </source>
</evidence>
<feature type="compositionally biased region" description="Basic and acidic residues" evidence="1">
    <location>
        <begin position="1"/>
        <end position="10"/>
    </location>
</feature>
<protein>
    <submittedName>
        <fullName evidence="2">Uncharacterized protein</fullName>
    </submittedName>
</protein>
<feature type="region of interest" description="Disordered" evidence="1">
    <location>
        <begin position="1"/>
        <end position="81"/>
    </location>
</feature>
<reference evidence="2 3" key="1">
    <citation type="submission" date="2018-06" db="EMBL/GenBank/DDBJ databases">
        <title>Genome sequencing of Flavobacterium.</title>
        <authorList>
            <person name="Baek M.-G."/>
            <person name="Yi H."/>
        </authorList>
    </citation>
    <scope>NUCLEOTIDE SEQUENCE [LARGE SCALE GENOMIC DNA]</scope>
    <source>
        <strain evidence="2 3">HYN0086</strain>
    </source>
</reference>
<dbReference type="AlphaFoldDB" id="A0A344LVY7"/>
<dbReference type="EMBL" id="CP030261">
    <property type="protein sequence ID" value="AXB58079.1"/>
    <property type="molecule type" value="Genomic_DNA"/>
</dbReference>
<dbReference type="RefSeq" id="WP_113679008.1">
    <property type="nucleotide sequence ID" value="NZ_CP030261.1"/>
</dbReference>
<evidence type="ECO:0000256" key="1">
    <source>
        <dbReference type="SAM" id="MobiDB-lite"/>
    </source>
</evidence>